<organism evidence="3 4">
    <name type="scientific">Citricoccus muralis</name>
    <dbReference type="NCBI Taxonomy" id="169134"/>
    <lineage>
        <taxon>Bacteria</taxon>
        <taxon>Bacillati</taxon>
        <taxon>Actinomycetota</taxon>
        <taxon>Actinomycetes</taxon>
        <taxon>Micrococcales</taxon>
        <taxon>Micrococcaceae</taxon>
        <taxon>Citricoccus</taxon>
    </lineage>
</organism>
<sequence>MSQRIDVAGRSEASEVWPRKRLYPLARLLTEALSPFTVVAVLLTVVALLTDPHWVRSAVITVVPIAVVPQGISLYLTHRGLASDKFIRHRRQRHLFYALTLGSVLLGTALVFVIPTSMELRVVSALSVGTLLAVMAINTRIKISIHALIAAVAAVVLPAMLSSWVVLVLAVLGWAGVTWSRLYLDRHQVSDVVLGSILGGFVGVFFLILV</sequence>
<feature type="transmembrane region" description="Helical" evidence="1">
    <location>
        <begin position="120"/>
        <end position="137"/>
    </location>
</feature>
<dbReference type="InterPro" id="IPR000326">
    <property type="entry name" value="PAP2/HPO"/>
</dbReference>
<dbReference type="RefSeq" id="WP_147301201.1">
    <property type="nucleotide sequence ID" value="NZ_QREH01000001.1"/>
</dbReference>
<dbReference type="SUPFAM" id="SSF48317">
    <property type="entry name" value="Acid phosphatase/Vanadium-dependent haloperoxidase"/>
    <property type="match status" value="1"/>
</dbReference>
<evidence type="ECO:0000313" key="3">
    <source>
        <dbReference type="EMBL" id="REE03741.1"/>
    </source>
</evidence>
<proteinExistence type="predicted"/>
<feature type="transmembrane region" description="Helical" evidence="1">
    <location>
        <begin position="95"/>
        <end position="114"/>
    </location>
</feature>
<evidence type="ECO:0000256" key="1">
    <source>
        <dbReference type="SAM" id="Phobius"/>
    </source>
</evidence>
<protein>
    <submittedName>
        <fullName evidence="3">PAP2 superfamily protein</fullName>
    </submittedName>
</protein>
<feature type="transmembrane region" description="Helical" evidence="1">
    <location>
        <begin position="192"/>
        <end position="209"/>
    </location>
</feature>
<accession>A0A3D9LBJ0</accession>
<feature type="transmembrane region" description="Helical" evidence="1">
    <location>
        <begin position="28"/>
        <end position="48"/>
    </location>
</feature>
<dbReference type="Proteomes" id="UP000256727">
    <property type="component" value="Unassembled WGS sequence"/>
</dbReference>
<reference evidence="3 4" key="1">
    <citation type="submission" date="2018-07" db="EMBL/GenBank/DDBJ databases">
        <title>Sequencing the genomes of 1000 actinobacteria strains.</title>
        <authorList>
            <person name="Klenk H.-P."/>
        </authorList>
    </citation>
    <scope>NUCLEOTIDE SEQUENCE [LARGE SCALE GENOMIC DNA]</scope>
    <source>
        <strain evidence="3 4">DSM 14442</strain>
    </source>
</reference>
<gene>
    <name evidence="3" type="ORF">C8E99_1559</name>
</gene>
<comment type="caution">
    <text evidence="3">The sequence shown here is derived from an EMBL/GenBank/DDBJ whole genome shotgun (WGS) entry which is preliminary data.</text>
</comment>
<keyword evidence="1" id="KW-0472">Membrane</keyword>
<dbReference type="OrthoDB" id="4878846at2"/>
<evidence type="ECO:0000259" key="2">
    <source>
        <dbReference type="Pfam" id="PF01569"/>
    </source>
</evidence>
<dbReference type="Gene3D" id="1.20.144.10">
    <property type="entry name" value="Phosphatidic acid phosphatase type 2/haloperoxidase"/>
    <property type="match status" value="1"/>
</dbReference>
<dbReference type="InterPro" id="IPR036938">
    <property type="entry name" value="PAP2/HPO_sf"/>
</dbReference>
<dbReference type="Pfam" id="PF01569">
    <property type="entry name" value="PAP2"/>
    <property type="match status" value="1"/>
</dbReference>
<keyword evidence="1" id="KW-1133">Transmembrane helix</keyword>
<keyword evidence="4" id="KW-1185">Reference proteome</keyword>
<feature type="transmembrane region" description="Helical" evidence="1">
    <location>
        <begin position="54"/>
        <end position="75"/>
    </location>
</feature>
<evidence type="ECO:0000313" key="4">
    <source>
        <dbReference type="Proteomes" id="UP000256727"/>
    </source>
</evidence>
<dbReference type="EMBL" id="QREH01000001">
    <property type="protein sequence ID" value="REE03741.1"/>
    <property type="molecule type" value="Genomic_DNA"/>
</dbReference>
<keyword evidence="1" id="KW-0812">Transmembrane</keyword>
<feature type="transmembrane region" description="Helical" evidence="1">
    <location>
        <begin position="149"/>
        <end position="172"/>
    </location>
</feature>
<dbReference type="AlphaFoldDB" id="A0A3D9LBJ0"/>
<feature type="domain" description="Phosphatidic acid phosphatase type 2/haloperoxidase" evidence="2">
    <location>
        <begin position="144"/>
        <end position="208"/>
    </location>
</feature>
<name>A0A3D9LBJ0_9MICC</name>